<dbReference type="EMBL" id="VYQF01000002">
    <property type="protein sequence ID" value="KAA9039090.1"/>
    <property type="molecule type" value="Genomic_DNA"/>
</dbReference>
<reference evidence="2 3" key="1">
    <citation type="submission" date="2019-09" db="EMBL/GenBank/DDBJ databases">
        <title>Draft genome sequence of Ginsengibacter sp. BR5-29.</title>
        <authorList>
            <person name="Im W.-T."/>
        </authorList>
    </citation>
    <scope>NUCLEOTIDE SEQUENCE [LARGE SCALE GENOMIC DNA]</scope>
    <source>
        <strain evidence="2 3">BR5-29</strain>
    </source>
</reference>
<evidence type="ECO:0000313" key="3">
    <source>
        <dbReference type="Proteomes" id="UP000326903"/>
    </source>
</evidence>
<evidence type="ECO:0000259" key="1">
    <source>
        <dbReference type="Pfam" id="PF12867"/>
    </source>
</evidence>
<dbReference type="RefSeq" id="WP_150414472.1">
    <property type="nucleotide sequence ID" value="NZ_VYQF01000002.1"/>
</dbReference>
<organism evidence="2 3">
    <name type="scientific">Ginsengibacter hankyongi</name>
    <dbReference type="NCBI Taxonomy" id="2607284"/>
    <lineage>
        <taxon>Bacteria</taxon>
        <taxon>Pseudomonadati</taxon>
        <taxon>Bacteroidota</taxon>
        <taxon>Chitinophagia</taxon>
        <taxon>Chitinophagales</taxon>
        <taxon>Chitinophagaceae</taxon>
        <taxon>Ginsengibacter</taxon>
    </lineage>
</organism>
<feature type="domain" description="DinB-like" evidence="1">
    <location>
        <begin position="31"/>
        <end position="154"/>
    </location>
</feature>
<dbReference type="Gene3D" id="1.20.120.450">
    <property type="entry name" value="dinb family like domain"/>
    <property type="match status" value="1"/>
</dbReference>
<gene>
    <name evidence="2" type="ORF">FW778_09630</name>
</gene>
<accession>A0A5J5IFK2</accession>
<dbReference type="InterPro" id="IPR024775">
    <property type="entry name" value="DinB-like"/>
</dbReference>
<proteinExistence type="predicted"/>
<dbReference type="InterPro" id="IPR034660">
    <property type="entry name" value="DinB/YfiT-like"/>
</dbReference>
<keyword evidence="3" id="KW-1185">Reference proteome</keyword>
<evidence type="ECO:0000313" key="2">
    <source>
        <dbReference type="EMBL" id="KAA9039090.1"/>
    </source>
</evidence>
<dbReference type="Proteomes" id="UP000326903">
    <property type="component" value="Unassembled WGS sequence"/>
</dbReference>
<dbReference type="AlphaFoldDB" id="A0A5J5IFK2"/>
<name>A0A5J5IFK2_9BACT</name>
<sequence>MNTQKSTDPQFSTLIENIVDLIKKGNAHVSLDDAVKNIPFALLGEKPEHLPYSIWQIVEHIRIAQWDILEFSRNAKHVSPQWPDGYWPKDAAPKSKDAWNKCIGQIHADRKSFIELIKNAGNNLYEPFEYGTGQSLLKEALVLADHNSYHTGEIIIVRRLLNAWNK</sequence>
<dbReference type="SUPFAM" id="SSF109854">
    <property type="entry name" value="DinB/YfiT-like putative metalloenzymes"/>
    <property type="match status" value="1"/>
</dbReference>
<protein>
    <submittedName>
        <fullName evidence="2">DinB family protein</fullName>
    </submittedName>
</protein>
<comment type="caution">
    <text evidence="2">The sequence shown here is derived from an EMBL/GenBank/DDBJ whole genome shotgun (WGS) entry which is preliminary data.</text>
</comment>
<dbReference type="Pfam" id="PF12867">
    <property type="entry name" value="DinB_2"/>
    <property type="match status" value="1"/>
</dbReference>